<evidence type="ECO:0000313" key="17">
    <source>
        <dbReference type="Proteomes" id="UP000094609"/>
    </source>
</evidence>
<dbReference type="GO" id="GO:0003700">
    <property type="term" value="F:DNA-binding transcription factor activity"/>
    <property type="evidence" value="ECO:0007669"/>
    <property type="project" value="InterPro"/>
</dbReference>
<evidence type="ECO:0000256" key="6">
    <source>
        <dbReference type="ARBA" id="ARBA00022490"/>
    </source>
</evidence>
<feature type="binding site" evidence="15">
    <location>
        <position position="129"/>
    </location>
    <ligand>
        <name>Fe cation</name>
        <dbReference type="ChEBI" id="CHEBI:24875"/>
    </ligand>
</feature>
<comment type="cofactor">
    <cofactor evidence="14">
        <name>Zn(2+)</name>
        <dbReference type="ChEBI" id="CHEBI:29105"/>
    </cofactor>
    <text evidence="14">Binds 1 zinc ion per subunit.</text>
</comment>
<dbReference type="PANTHER" id="PTHR33202">
    <property type="entry name" value="ZINC UPTAKE REGULATION PROTEIN"/>
    <property type="match status" value="1"/>
</dbReference>
<keyword evidence="8 14" id="KW-0479">Metal-binding</keyword>
<comment type="similarity">
    <text evidence="3">Belongs to the Fur family.</text>
</comment>
<dbReference type="AlphaFoldDB" id="A0A1D7TMP2"/>
<evidence type="ECO:0000256" key="4">
    <source>
        <dbReference type="ARBA" id="ARBA00011738"/>
    </source>
</evidence>
<evidence type="ECO:0000256" key="8">
    <source>
        <dbReference type="ARBA" id="ARBA00022723"/>
    </source>
</evidence>
<keyword evidence="13" id="KW-0804">Transcription</keyword>
<comment type="subunit">
    <text evidence="4">Homodimer.</text>
</comment>
<dbReference type="InterPro" id="IPR036390">
    <property type="entry name" value="WH_DNA-bd_sf"/>
</dbReference>
<evidence type="ECO:0000256" key="7">
    <source>
        <dbReference type="ARBA" id="ARBA00022491"/>
    </source>
</evidence>
<dbReference type="SUPFAM" id="SSF46785">
    <property type="entry name" value="Winged helix' DNA-binding domain"/>
    <property type="match status" value="1"/>
</dbReference>
<dbReference type="GO" id="GO:0045892">
    <property type="term" value="P:negative regulation of DNA-templated transcription"/>
    <property type="evidence" value="ECO:0007669"/>
    <property type="project" value="TreeGrafter"/>
</dbReference>
<dbReference type="STRING" id="1193502.SHALO_2510"/>
<dbReference type="KEGG" id="shal:SHALO_2510"/>
<feature type="binding site" evidence="15">
    <location>
        <position position="146"/>
    </location>
    <ligand>
        <name>Fe cation</name>
        <dbReference type="ChEBI" id="CHEBI:24875"/>
    </ligand>
</feature>
<dbReference type="InterPro" id="IPR002481">
    <property type="entry name" value="FUR"/>
</dbReference>
<gene>
    <name evidence="16" type="ORF">SHALO_2510</name>
</gene>
<dbReference type="GO" id="GO:0000976">
    <property type="term" value="F:transcription cis-regulatory region binding"/>
    <property type="evidence" value="ECO:0007669"/>
    <property type="project" value="TreeGrafter"/>
</dbReference>
<feature type="binding site" evidence="15">
    <location>
        <position position="110"/>
    </location>
    <ligand>
        <name>Fe cation</name>
        <dbReference type="ChEBI" id="CHEBI:24875"/>
    </ligand>
</feature>
<dbReference type="GO" id="GO:0008270">
    <property type="term" value="F:zinc ion binding"/>
    <property type="evidence" value="ECO:0007669"/>
    <property type="project" value="TreeGrafter"/>
</dbReference>
<name>A0A1D7TMP2_9BACT</name>
<evidence type="ECO:0000256" key="11">
    <source>
        <dbReference type="ARBA" id="ARBA00023015"/>
    </source>
</evidence>
<evidence type="ECO:0000256" key="12">
    <source>
        <dbReference type="ARBA" id="ARBA00023125"/>
    </source>
</evidence>
<evidence type="ECO:0000313" key="16">
    <source>
        <dbReference type="EMBL" id="AOO66269.1"/>
    </source>
</evidence>
<keyword evidence="17" id="KW-1185">Reference proteome</keyword>
<dbReference type="Pfam" id="PF01475">
    <property type="entry name" value="FUR"/>
    <property type="match status" value="1"/>
</dbReference>
<evidence type="ECO:0000256" key="2">
    <source>
        <dbReference type="ARBA" id="ARBA00004496"/>
    </source>
</evidence>
<dbReference type="Gene3D" id="1.10.10.10">
    <property type="entry name" value="Winged helix-like DNA-binding domain superfamily/Winged helix DNA-binding domain"/>
    <property type="match status" value="1"/>
</dbReference>
<evidence type="ECO:0000256" key="10">
    <source>
        <dbReference type="ARBA" id="ARBA00023004"/>
    </source>
</evidence>
<comment type="cofactor">
    <cofactor evidence="15">
        <name>Mn(2+)</name>
        <dbReference type="ChEBI" id="CHEBI:29035"/>
    </cofactor>
    <cofactor evidence="15">
        <name>Fe(2+)</name>
        <dbReference type="ChEBI" id="CHEBI:29033"/>
    </cofactor>
    <text evidence="15">Binds 1 Mn(2+) or Fe(2+) ion per subunit.</text>
</comment>
<comment type="function">
    <text evidence="1">Acts as a global negative controlling element, employing Fe(2+) as a cofactor to bind the operator of the repressed genes.</text>
</comment>
<keyword evidence="10 15" id="KW-0408">Iron</keyword>
<evidence type="ECO:0000256" key="9">
    <source>
        <dbReference type="ARBA" id="ARBA00022833"/>
    </source>
</evidence>
<dbReference type="Proteomes" id="UP000094609">
    <property type="component" value="Chromosome"/>
</dbReference>
<evidence type="ECO:0000256" key="13">
    <source>
        <dbReference type="ARBA" id="ARBA00023163"/>
    </source>
</evidence>
<comment type="subcellular location">
    <subcellularLocation>
        <location evidence="2">Cytoplasm</location>
    </subcellularLocation>
</comment>
<keyword evidence="9 14" id="KW-0862">Zinc</keyword>
<feature type="binding site" evidence="14">
    <location>
        <position position="117"/>
    </location>
    <ligand>
        <name>Zn(2+)</name>
        <dbReference type="ChEBI" id="CHEBI:29105"/>
    </ligand>
</feature>
<dbReference type="InterPro" id="IPR036388">
    <property type="entry name" value="WH-like_DNA-bd_sf"/>
</dbReference>
<keyword evidence="11" id="KW-0805">Transcription regulation</keyword>
<keyword evidence="12" id="KW-0238">DNA-binding</keyword>
<dbReference type="EMBL" id="CP017111">
    <property type="protein sequence ID" value="AOO66269.1"/>
    <property type="molecule type" value="Genomic_DNA"/>
</dbReference>
<evidence type="ECO:0000256" key="5">
    <source>
        <dbReference type="ARBA" id="ARBA00020910"/>
    </source>
</evidence>
<dbReference type="GO" id="GO:0005829">
    <property type="term" value="C:cytosol"/>
    <property type="evidence" value="ECO:0007669"/>
    <property type="project" value="TreeGrafter"/>
</dbReference>
<dbReference type="Gene3D" id="3.30.1490.190">
    <property type="match status" value="1"/>
</dbReference>
<reference evidence="17" key="1">
    <citation type="submission" date="2016-08" db="EMBL/GenBank/DDBJ databases">
        <title>Complete genome sequence of the organohalide-respiring Epsilonproteobacterium Sulfurospirillum halorespirans.</title>
        <authorList>
            <person name="Goris T."/>
            <person name="Zimmermann J."/>
            <person name="Schenz B."/>
            <person name="Lemos M."/>
            <person name="Hackermueller J."/>
            <person name="Diekert G."/>
        </authorList>
    </citation>
    <scope>NUCLEOTIDE SEQUENCE [LARGE SCALE GENOMIC DNA]</scope>
    <source>
        <strain>DSM 13726</strain>
        <strain evidence="17">PCE-M2</strain>
    </source>
</reference>
<accession>A0A1D7TMP2</accession>
<sequence length="164" mass="18908">MSANLLEEQENFCSSSFEHFYTHFLKLTAKAGIRHSAKRELLLRALYECDAYMSAEQIHQQLYTKQCMRISLATIYKILAFFESLDMVSTVLSYPSKMKKYKLKRAVHHDHLVCLTCGAIIRFCDTAIEAEQNEILASHKFTGTHHTLTLYGVCERCHNAQNSH</sequence>
<dbReference type="InterPro" id="IPR043135">
    <property type="entry name" value="Fur_C"/>
</dbReference>
<keyword evidence="6" id="KW-0963">Cytoplasm</keyword>
<dbReference type="PATRIC" id="fig|1193502.14.peg.2542"/>
<dbReference type="CDD" id="cd07153">
    <property type="entry name" value="Fur_like"/>
    <property type="match status" value="1"/>
</dbReference>
<evidence type="ECO:0000256" key="3">
    <source>
        <dbReference type="ARBA" id="ARBA00007957"/>
    </source>
</evidence>
<dbReference type="PANTHER" id="PTHR33202:SF2">
    <property type="entry name" value="FERRIC UPTAKE REGULATION PROTEIN"/>
    <property type="match status" value="1"/>
</dbReference>
<feature type="binding site" evidence="14">
    <location>
        <position position="157"/>
    </location>
    <ligand>
        <name>Zn(2+)</name>
        <dbReference type="ChEBI" id="CHEBI:29105"/>
    </ligand>
</feature>
<feature type="binding site" evidence="14">
    <location>
        <position position="154"/>
    </location>
    <ligand>
        <name>Zn(2+)</name>
        <dbReference type="ChEBI" id="CHEBI:29105"/>
    </ligand>
</feature>
<feature type="binding site" evidence="15">
    <location>
        <position position="108"/>
    </location>
    <ligand>
        <name>Fe cation</name>
        <dbReference type="ChEBI" id="CHEBI:24875"/>
    </ligand>
</feature>
<evidence type="ECO:0000256" key="1">
    <source>
        <dbReference type="ARBA" id="ARBA00002997"/>
    </source>
</evidence>
<proteinExistence type="inferred from homology"/>
<protein>
    <recommendedName>
        <fullName evidence="5">Ferric uptake regulation protein</fullName>
    </recommendedName>
</protein>
<evidence type="ECO:0000256" key="15">
    <source>
        <dbReference type="PIRSR" id="PIRSR602481-2"/>
    </source>
</evidence>
<organism evidence="16 17">
    <name type="scientific">Sulfurospirillum halorespirans DSM 13726</name>
    <dbReference type="NCBI Taxonomy" id="1193502"/>
    <lineage>
        <taxon>Bacteria</taxon>
        <taxon>Pseudomonadati</taxon>
        <taxon>Campylobacterota</taxon>
        <taxon>Epsilonproteobacteria</taxon>
        <taxon>Campylobacterales</taxon>
        <taxon>Sulfurospirillaceae</taxon>
        <taxon>Sulfurospirillum</taxon>
    </lineage>
</organism>
<dbReference type="RefSeq" id="WP_069478823.1">
    <property type="nucleotide sequence ID" value="NZ_CP017111.1"/>
</dbReference>
<dbReference type="GO" id="GO:1900705">
    <property type="term" value="P:negative regulation of siderophore biosynthetic process"/>
    <property type="evidence" value="ECO:0007669"/>
    <property type="project" value="TreeGrafter"/>
</dbReference>
<evidence type="ECO:0000256" key="14">
    <source>
        <dbReference type="PIRSR" id="PIRSR602481-1"/>
    </source>
</evidence>
<feature type="binding site" evidence="14">
    <location>
        <position position="114"/>
    </location>
    <ligand>
        <name>Zn(2+)</name>
        <dbReference type="ChEBI" id="CHEBI:29105"/>
    </ligand>
</feature>
<keyword evidence="7" id="KW-0678">Repressor</keyword>